<comment type="caution">
    <text evidence="1">The sequence shown here is derived from an EMBL/GenBank/DDBJ whole genome shotgun (WGS) entry which is preliminary data.</text>
</comment>
<reference evidence="1 2" key="1">
    <citation type="submission" date="2015-09" db="EMBL/GenBank/DDBJ databases">
        <title>Genome sequence of Acetobacterium wieringae DSM 1911.</title>
        <authorList>
            <person name="Poehlein A."/>
            <person name="Bengelsdorf F.R."/>
            <person name="Schiel-Bengelsdorf B."/>
            <person name="Duerre P."/>
            <person name="Daniel R."/>
        </authorList>
    </citation>
    <scope>NUCLEOTIDE SEQUENCE [LARGE SCALE GENOMIC DNA]</scope>
    <source>
        <strain evidence="1 2">DSM 1911</strain>
    </source>
</reference>
<evidence type="ECO:0000313" key="2">
    <source>
        <dbReference type="Proteomes" id="UP000176244"/>
    </source>
</evidence>
<dbReference type="STRING" id="52694.ACWI_03300"/>
<protein>
    <submittedName>
        <fullName evidence="1">Uncharacterized protein</fullName>
    </submittedName>
</protein>
<sequence>MYEINCARCKERIGNHCKDLDQRLELLEFEKELKFEKPENCKGGEEK</sequence>
<organism evidence="1 2">
    <name type="scientific">Acetobacterium wieringae</name>
    <dbReference type="NCBI Taxonomy" id="52694"/>
    <lineage>
        <taxon>Bacteria</taxon>
        <taxon>Bacillati</taxon>
        <taxon>Bacillota</taxon>
        <taxon>Clostridia</taxon>
        <taxon>Eubacteriales</taxon>
        <taxon>Eubacteriaceae</taxon>
        <taxon>Acetobacterium</taxon>
    </lineage>
</organism>
<dbReference type="AlphaFoldDB" id="A0A1F2PKY2"/>
<name>A0A1F2PKY2_9FIRM</name>
<dbReference type="EMBL" id="LKEU01000012">
    <property type="protein sequence ID" value="OFV72080.1"/>
    <property type="molecule type" value="Genomic_DNA"/>
</dbReference>
<gene>
    <name evidence="1" type="ORF">ACWI_03300</name>
</gene>
<accession>A0A1F2PKY2</accession>
<proteinExistence type="predicted"/>
<dbReference type="RefSeq" id="WP_175440874.1">
    <property type="nucleotide sequence ID" value="NZ_LKEU01000012.1"/>
</dbReference>
<evidence type="ECO:0000313" key="1">
    <source>
        <dbReference type="EMBL" id="OFV72080.1"/>
    </source>
</evidence>
<dbReference type="Proteomes" id="UP000176244">
    <property type="component" value="Unassembled WGS sequence"/>
</dbReference>